<name>A0A7U2FGR1_PHANO</name>
<dbReference type="AlphaFoldDB" id="A0A7U2FGR1"/>
<accession>A0A7U2FGR1</accession>
<sequence length="132" mass="14448">MKLHTGLIAKLFLFLRVLDSVSAASAASEELGVDRNDPVYRAALIEECGDLGVLDVPEGQPESEIRHCKEHPRWRDPTFVPDFAALAEKEAKLTAESRRAINMDAQMDLAGGFVDRAEAGAGLRLERGMDRG</sequence>
<evidence type="ECO:0000256" key="1">
    <source>
        <dbReference type="SAM" id="SignalP"/>
    </source>
</evidence>
<dbReference type="RefSeq" id="XP_001801141.1">
    <property type="nucleotide sequence ID" value="XM_001801089.1"/>
</dbReference>
<feature type="chain" id="PRO_5034796930" evidence="1">
    <location>
        <begin position="24"/>
        <end position="132"/>
    </location>
</feature>
<protein>
    <submittedName>
        <fullName evidence="2">Uncharacterized protein</fullName>
    </submittedName>
</protein>
<gene>
    <name evidence="2" type="ORF">JI435_108830</name>
</gene>
<dbReference type="Proteomes" id="UP000663193">
    <property type="component" value="Chromosome 18"/>
</dbReference>
<dbReference type="KEGG" id="pno:SNOG_10883"/>
<evidence type="ECO:0000313" key="2">
    <source>
        <dbReference type="EMBL" id="QRD04966.1"/>
    </source>
</evidence>
<feature type="signal peptide" evidence="1">
    <location>
        <begin position="1"/>
        <end position="23"/>
    </location>
</feature>
<dbReference type="OrthoDB" id="3656567at2759"/>
<dbReference type="EMBL" id="CP069040">
    <property type="protein sequence ID" value="QRD04966.1"/>
    <property type="molecule type" value="Genomic_DNA"/>
</dbReference>
<dbReference type="VEuPathDB" id="FungiDB:JI435_108830"/>
<keyword evidence="1" id="KW-0732">Signal</keyword>
<organism evidence="2 3">
    <name type="scientific">Phaeosphaeria nodorum (strain SN15 / ATCC MYA-4574 / FGSC 10173)</name>
    <name type="common">Glume blotch fungus</name>
    <name type="synonym">Parastagonospora nodorum</name>
    <dbReference type="NCBI Taxonomy" id="321614"/>
    <lineage>
        <taxon>Eukaryota</taxon>
        <taxon>Fungi</taxon>
        <taxon>Dikarya</taxon>
        <taxon>Ascomycota</taxon>
        <taxon>Pezizomycotina</taxon>
        <taxon>Dothideomycetes</taxon>
        <taxon>Pleosporomycetidae</taxon>
        <taxon>Pleosporales</taxon>
        <taxon>Pleosporineae</taxon>
        <taxon>Phaeosphaeriaceae</taxon>
        <taxon>Parastagonospora</taxon>
    </lineage>
</organism>
<proteinExistence type="predicted"/>
<reference evidence="3" key="1">
    <citation type="journal article" date="2021" name="BMC Genomics">
        <title>Chromosome-level genome assembly and manually-curated proteome of model necrotroph Parastagonospora nodorum Sn15 reveals a genome-wide trove of candidate effector homologs, and redundancy of virulence-related functions within an accessory chromosome.</title>
        <authorList>
            <person name="Bertazzoni S."/>
            <person name="Jones D.A.B."/>
            <person name="Phan H.T."/>
            <person name="Tan K.-C."/>
            <person name="Hane J.K."/>
        </authorList>
    </citation>
    <scope>NUCLEOTIDE SEQUENCE [LARGE SCALE GENOMIC DNA]</scope>
    <source>
        <strain evidence="3">SN15 / ATCC MYA-4574 / FGSC 10173)</strain>
    </source>
</reference>
<keyword evidence="3" id="KW-1185">Reference proteome</keyword>
<evidence type="ECO:0000313" key="3">
    <source>
        <dbReference type="Proteomes" id="UP000663193"/>
    </source>
</evidence>